<dbReference type="InterPro" id="IPR036388">
    <property type="entry name" value="WH-like_DNA-bd_sf"/>
</dbReference>
<dbReference type="SUPFAM" id="SSF46785">
    <property type="entry name" value="Winged helix' DNA-binding domain"/>
    <property type="match status" value="1"/>
</dbReference>
<keyword evidence="3" id="KW-0238">DNA-binding</keyword>
<dbReference type="Pfam" id="PF03466">
    <property type="entry name" value="LysR_substrate"/>
    <property type="match status" value="1"/>
</dbReference>
<evidence type="ECO:0000313" key="6">
    <source>
        <dbReference type="EMBL" id="AZP04677.1"/>
    </source>
</evidence>
<dbReference type="KEGG" id="jeh:EJN90_08545"/>
<gene>
    <name evidence="6" type="ORF">EJN90_08545</name>
</gene>
<reference evidence="7" key="1">
    <citation type="submission" date="2018-12" db="EMBL/GenBank/DDBJ databases">
        <title>Complete genome sequencing of Jeotgalibaca sp. H21T32.</title>
        <authorList>
            <person name="Bae J.-W."/>
            <person name="Lee S.-Y."/>
        </authorList>
    </citation>
    <scope>NUCLEOTIDE SEQUENCE [LARGE SCALE GENOMIC DNA]</scope>
    <source>
        <strain evidence="7">H21T32</strain>
    </source>
</reference>
<keyword evidence="2" id="KW-0805">Transcription regulation</keyword>
<protein>
    <submittedName>
        <fullName evidence="6">LysR family transcriptional regulator</fullName>
    </submittedName>
</protein>
<comment type="similarity">
    <text evidence="1">Belongs to the LysR transcriptional regulatory family.</text>
</comment>
<feature type="domain" description="HTH lysR-type" evidence="5">
    <location>
        <begin position="1"/>
        <end position="58"/>
    </location>
</feature>
<dbReference type="RefSeq" id="WP_126110320.1">
    <property type="nucleotide sequence ID" value="NZ_CP034465.1"/>
</dbReference>
<evidence type="ECO:0000256" key="4">
    <source>
        <dbReference type="ARBA" id="ARBA00023163"/>
    </source>
</evidence>
<dbReference type="EMBL" id="CP034465">
    <property type="protein sequence ID" value="AZP04677.1"/>
    <property type="molecule type" value="Genomic_DNA"/>
</dbReference>
<organism evidence="6 7">
    <name type="scientific">Jeotgalibaca ciconiae</name>
    <dbReference type="NCBI Taxonomy" id="2496265"/>
    <lineage>
        <taxon>Bacteria</taxon>
        <taxon>Bacillati</taxon>
        <taxon>Bacillota</taxon>
        <taxon>Bacilli</taxon>
        <taxon>Lactobacillales</taxon>
        <taxon>Carnobacteriaceae</taxon>
        <taxon>Jeotgalibaca</taxon>
    </lineage>
</organism>
<accession>A0A3Q9BKS9</accession>
<dbReference type="PRINTS" id="PR00039">
    <property type="entry name" value="HTHLYSR"/>
</dbReference>
<evidence type="ECO:0000256" key="1">
    <source>
        <dbReference type="ARBA" id="ARBA00009437"/>
    </source>
</evidence>
<evidence type="ECO:0000313" key="7">
    <source>
        <dbReference type="Proteomes" id="UP000273326"/>
    </source>
</evidence>
<evidence type="ECO:0000256" key="3">
    <source>
        <dbReference type="ARBA" id="ARBA00023125"/>
    </source>
</evidence>
<keyword evidence="4" id="KW-0804">Transcription</keyword>
<dbReference type="OrthoDB" id="9785745at2"/>
<evidence type="ECO:0000256" key="2">
    <source>
        <dbReference type="ARBA" id="ARBA00023015"/>
    </source>
</evidence>
<dbReference type="AlphaFoldDB" id="A0A3Q9BKS9"/>
<dbReference type="Proteomes" id="UP000273326">
    <property type="component" value="Chromosome"/>
</dbReference>
<dbReference type="Pfam" id="PF00126">
    <property type="entry name" value="HTH_1"/>
    <property type="match status" value="1"/>
</dbReference>
<sequence length="292" mass="33908">MLDTKLLTFVQVAKYKNYTKAAHALNLTQPAVSQHIKKIEEHYGCRLIIIDGKTVTLTEQGKLLYSYANFQLANEKQLIDQIKRVETSIKIGSTLSIADYYLPDYLSAYLSDSDEVISVSVKNTEMIIDMLLNNELSCAFIEGIFDKSLFHYFEFQNTKFLPVSRKGHPLENSKVNISDIHEYPLLLREKGSGTREIYENFLYETNDSLLSVSKIHEISSFSIIKNILKKSDAVSFMYEEVAKEEVEKGELCYLHIKDFLINRPLYFIYPKNSLMKQKNEVFYEKLMKKRNE</sequence>
<dbReference type="PANTHER" id="PTHR30126:SF64">
    <property type="entry name" value="HTH-TYPE TRANSCRIPTIONAL REGULATOR CITR"/>
    <property type="match status" value="1"/>
</dbReference>
<proteinExistence type="inferred from homology"/>
<dbReference type="InterPro" id="IPR000847">
    <property type="entry name" value="LysR_HTH_N"/>
</dbReference>
<dbReference type="PROSITE" id="PS50931">
    <property type="entry name" value="HTH_LYSR"/>
    <property type="match status" value="1"/>
</dbReference>
<keyword evidence="7" id="KW-1185">Reference proteome</keyword>
<dbReference type="InterPro" id="IPR005119">
    <property type="entry name" value="LysR_subst-bd"/>
</dbReference>
<dbReference type="Gene3D" id="1.10.10.10">
    <property type="entry name" value="Winged helix-like DNA-binding domain superfamily/Winged helix DNA-binding domain"/>
    <property type="match status" value="1"/>
</dbReference>
<name>A0A3Q9BKS9_9LACT</name>
<dbReference type="GO" id="GO:0000976">
    <property type="term" value="F:transcription cis-regulatory region binding"/>
    <property type="evidence" value="ECO:0007669"/>
    <property type="project" value="TreeGrafter"/>
</dbReference>
<dbReference type="InterPro" id="IPR036390">
    <property type="entry name" value="WH_DNA-bd_sf"/>
</dbReference>
<dbReference type="GO" id="GO:0003700">
    <property type="term" value="F:DNA-binding transcription factor activity"/>
    <property type="evidence" value="ECO:0007669"/>
    <property type="project" value="InterPro"/>
</dbReference>
<evidence type="ECO:0000259" key="5">
    <source>
        <dbReference type="PROSITE" id="PS50931"/>
    </source>
</evidence>
<dbReference type="SUPFAM" id="SSF53850">
    <property type="entry name" value="Periplasmic binding protein-like II"/>
    <property type="match status" value="1"/>
</dbReference>
<dbReference type="PANTHER" id="PTHR30126">
    <property type="entry name" value="HTH-TYPE TRANSCRIPTIONAL REGULATOR"/>
    <property type="match status" value="1"/>
</dbReference>
<dbReference type="Gene3D" id="3.40.190.290">
    <property type="match status" value="1"/>
</dbReference>